<organism evidence="5 6">
    <name type="scientific">Hungatella hathewayi WAL-18680</name>
    <dbReference type="NCBI Taxonomy" id="742737"/>
    <lineage>
        <taxon>Bacteria</taxon>
        <taxon>Bacillati</taxon>
        <taxon>Bacillota</taxon>
        <taxon>Clostridia</taxon>
        <taxon>Lachnospirales</taxon>
        <taxon>Lachnospiraceae</taxon>
        <taxon>Hungatella</taxon>
    </lineage>
</organism>
<dbReference type="PATRIC" id="fig|742737.3.peg.4056"/>
<dbReference type="SUPFAM" id="SSF52279">
    <property type="entry name" value="Beta-D-glucan exohydrolase, C-terminal domain"/>
    <property type="match status" value="1"/>
</dbReference>
<dbReference type="SMART" id="SM01217">
    <property type="entry name" value="Fn3_like"/>
    <property type="match status" value="1"/>
</dbReference>
<dbReference type="InterPro" id="IPR001764">
    <property type="entry name" value="Glyco_hydro_3_N"/>
</dbReference>
<dbReference type="InterPro" id="IPR051915">
    <property type="entry name" value="Cellulose_Degrad_GH3"/>
</dbReference>
<dbReference type="RefSeq" id="WP_006782063.1">
    <property type="nucleotide sequence ID" value="NZ_CP040506.1"/>
</dbReference>
<dbReference type="AlphaFoldDB" id="G5IKP4"/>
<dbReference type="GO" id="GO:0009251">
    <property type="term" value="P:glucan catabolic process"/>
    <property type="evidence" value="ECO:0007669"/>
    <property type="project" value="TreeGrafter"/>
</dbReference>
<dbReference type="Gene3D" id="2.60.40.10">
    <property type="entry name" value="Immunoglobulins"/>
    <property type="match status" value="1"/>
</dbReference>
<dbReference type="Gene3D" id="3.40.50.1700">
    <property type="entry name" value="Glycoside hydrolase family 3 C-terminal domain"/>
    <property type="match status" value="1"/>
</dbReference>
<evidence type="ECO:0000259" key="4">
    <source>
        <dbReference type="SMART" id="SM01217"/>
    </source>
</evidence>
<dbReference type="InterPro" id="IPR017853">
    <property type="entry name" value="GH"/>
</dbReference>
<dbReference type="Gene3D" id="3.20.20.300">
    <property type="entry name" value="Glycoside hydrolase, family 3, N-terminal domain"/>
    <property type="match status" value="1"/>
</dbReference>
<dbReference type="InterPro" id="IPR013783">
    <property type="entry name" value="Ig-like_fold"/>
</dbReference>
<protein>
    <recommendedName>
        <fullName evidence="4">Fibronectin type III-like domain-containing protein</fullName>
    </recommendedName>
</protein>
<evidence type="ECO:0000256" key="3">
    <source>
        <dbReference type="RuleBase" id="RU361161"/>
    </source>
</evidence>
<dbReference type="FunFam" id="2.60.40.10:FF:000495">
    <property type="entry name" value="Periplasmic beta-glucosidase"/>
    <property type="match status" value="1"/>
</dbReference>
<evidence type="ECO:0000256" key="2">
    <source>
        <dbReference type="ARBA" id="ARBA00022801"/>
    </source>
</evidence>
<dbReference type="Proteomes" id="UP000005384">
    <property type="component" value="Unassembled WGS sequence"/>
</dbReference>
<dbReference type="HOGENOM" id="CLU_004542_5_1_9"/>
<gene>
    <name evidence="5" type="ORF">HMPREF9473_04072</name>
</gene>
<evidence type="ECO:0000313" key="5">
    <source>
        <dbReference type="EMBL" id="EHI57976.1"/>
    </source>
</evidence>
<dbReference type="Pfam" id="PF14310">
    <property type="entry name" value="Fn3-like"/>
    <property type="match status" value="1"/>
</dbReference>
<dbReference type="InterPro" id="IPR002772">
    <property type="entry name" value="Glyco_hydro_3_C"/>
</dbReference>
<keyword evidence="2 3" id="KW-0378">Hydrolase</keyword>
<dbReference type="PANTHER" id="PTHR30620:SF123">
    <property type="entry name" value="BETA-XYLOSIDASE"/>
    <property type="match status" value="1"/>
</dbReference>
<dbReference type="InterPro" id="IPR019800">
    <property type="entry name" value="Glyco_hydro_3_AS"/>
</dbReference>
<name>G5IKP4_9FIRM</name>
<proteinExistence type="inferred from homology"/>
<reference evidence="5 6" key="1">
    <citation type="submission" date="2011-08" db="EMBL/GenBank/DDBJ databases">
        <title>The Genome Sequence of Clostridium hathewayi WAL-18680.</title>
        <authorList>
            <consortium name="The Broad Institute Genome Sequencing Platform"/>
            <person name="Earl A."/>
            <person name="Ward D."/>
            <person name="Feldgarden M."/>
            <person name="Gevers D."/>
            <person name="Finegold S.M."/>
            <person name="Summanen P.H."/>
            <person name="Molitoris D.R."/>
            <person name="Song M."/>
            <person name="Daigneault M."/>
            <person name="Allen-Vercoe E."/>
            <person name="Young S.K."/>
            <person name="Zeng Q."/>
            <person name="Gargeya S."/>
            <person name="Fitzgerald M."/>
            <person name="Haas B."/>
            <person name="Abouelleil A."/>
            <person name="Alvarado L."/>
            <person name="Arachchi H.M."/>
            <person name="Berlin A."/>
            <person name="Brown A."/>
            <person name="Chapman S.B."/>
            <person name="Chen Z."/>
            <person name="Dunbar C."/>
            <person name="Freedman E."/>
            <person name="Gearin G."/>
            <person name="Gellesch M."/>
            <person name="Goldberg J."/>
            <person name="Griggs A."/>
            <person name="Gujja S."/>
            <person name="Heiman D."/>
            <person name="Howarth C."/>
            <person name="Larson L."/>
            <person name="Lui A."/>
            <person name="MacDonald P.J.P."/>
            <person name="Montmayeur A."/>
            <person name="Murphy C."/>
            <person name="Neiman D."/>
            <person name="Pearson M."/>
            <person name="Priest M."/>
            <person name="Roberts A."/>
            <person name="Saif S."/>
            <person name="Shea T."/>
            <person name="Shenoy N."/>
            <person name="Sisk P."/>
            <person name="Stolte C."/>
            <person name="Sykes S."/>
            <person name="Wortman J."/>
            <person name="Nusbaum C."/>
            <person name="Birren B."/>
        </authorList>
    </citation>
    <scope>NUCLEOTIDE SEQUENCE [LARGE SCALE GENOMIC DNA]</scope>
    <source>
        <strain evidence="5 6">WAL-18680</strain>
    </source>
</reference>
<accession>G5IKP4</accession>
<keyword evidence="6" id="KW-1185">Reference proteome</keyword>
<dbReference type="InterPro" id="IPR036962">
    <property type="entry name" value="Glyco_hydro_3_N_sf"/>
</dbReference>
<dbReference type="Pfam" id="PF00933">
    <property type="entry name" value="Glyco_hydro_3"/>
    <property type="match status" value="1"/>
</dbReference>
<dbReference type="InterPro" id="IPR026891">
    <property type="entry name" value="Fn3-like"/>
</dbReference>
<dbReference type="OrthoDB" id="9805821at2"/>
<dbReference type="PROSITE" id="PS00775">
    <property type="entry name" value="GLYCOSYL_HYDROL_F3"/>
    <property type="match status" value="1"/>
</dbReference>
<keyword evidence="3" id="KW-0326">Glycosidase</keyword>
<comment type="caution">
    <text evidence="5">The sequence shown here is derived from an EMBL/GenBank/DDBJ whole genome shotgun (WGS) entry which is preliminary data.</text>
</comment>
<sequence>MERGQIKNIISRMNLKEKISQLCSIPSIEVRMDGSKVEIENLEEKIAWGIGSFQLPARNFPPEISARINNEIQRRVMEKSRFHIPALIQEECLSGQVAKGASMFPKPIGLACTFHTELVKQIYEAVGRETRARGGHQAFTPVLDLGRDPRFGRLEETFGEDTFLTSQMGCAAVKGLQKNVVSTVKHFAGYGQCSGGRNFAPSFVGRRELLDEILPPFRAAVVEGGAMGVMPSHCDVDGIPCHQNRELLDDILRKQWGFKGIVVSDYYDIGRLEHLHGTAESPLEAAMLALKAGVDMDIPDGKTYQSLENQLLSPDMMDCIDRAVERVLCIKNELGLFEQPFVEPAQAKLTVRCESHCDLALEAAEESLVLLENDGILPLVSERKSLSIAVIGPCAHPVHFSYYSSAPHIGVSILEGIRERWEGNQEIYYEEGCGLTKEAFTMETEVDATMMREPELCSLKEDRKMIRKAADCAKTADLVVLCLGGSAATSREAIYANNSSGDNDNLNLPGHQEELFKKIRKVNPNIVTVIVSGKPYSNERIYRESRAVIQCFYAGQETGRAVAALLGGDYNPSGKLCVSVARNVGQLPVYYSQKRTGQFKHYLFSEYGPLYPFGFGRSYTTYTYENLVIEKRAGTVLASVDVKNTGHMAGEEIVQLYVSDIHASVVRPAKELKGFRRVHLEPGEKKCVSFSLREEDVSFTGMDGKFGFEPGEFEILMGPDSSRGLTDRFIWEKEVEETYER</sequence>
<dbReference type="GO" id="GO:0008422">
    <property type="term" value="F:beta-glucosidase activity"/>
    <property type="evidence" value="ECO:0007669"/>
    <property type="project" value="UniProtKB-ARBA"/>
</dbReference>
<dbReference type="PANTHER" id="PTHR30620">
    <property type="entry name" value="PERIPLASMIC BETA-GLUCOSIDASE-RELATED"/>
    <property type="match status" value="1"/>
</dbReference>
<dbReference type="InterPro" id="IPR036881">
    <property type="entry name" value="Glyco_hydro_3_C_sf"/>
</dbReference>
<feature type="domain" description="Fibronectin type III-like" evidence="4">
    <location>
        <begin position="652"/>
        <end position="721"/>
    </location>
</feature>
<dbReference type="EMBL" id="ADLN01000112">
    <property type="protein sequence ID" value="EHI57976.1"/>
    <property type="molecule type" value="Genomic_DNA"/>
</dbReference>
<dbReference type="PRINTS" id="PR00133">
    <property type="entry name" value="GLHYDRLASE3"/>
</dbReference>
<dbReference type="SUPFAM" id="SSF51445">
    <property type="entry name" value="(Trans)glycosidases"/>
    <property type="match status" value="1"/>
</dbReference>
<evidence type="ECO:0000256" key="1">
    <source>
        <dbReference type="ARBA" id="ARBA00005336"/>
    </source>
</evidence>
<comment type="similarity">
    <text evidence="1 3">Belongs to the glycosyl hydrolase 3 family.</text>
</comment>
<evidence type="ECO:0000313" key="6">
    <source>
        <dbReference type="Proteomes" id="UP000005384"/>
    </source>
</evidence>
<dbReference type="Pfam" id="PF01915">
    <property type="entry name" value="Glyco_hydro_3_C"/>
    <property type="match status" value="1"/>
</dbReference>